<dbReference type="EMBL" id="UGPP01000001">
    <property type="protein sequence ID" value="STY70449.1"/>
    <property type="molecule type" value="Genomic_DNA"/>
</dbReference>
<keyword evidence="2" id="KW-0540">Nuclease</keyword>
<sequence length="279" mass="32770">MSFKTSLRAGQILTNNELMKEFSVANSGGMRKSNKNNVLVIISDHTKDLYDDKYYGNELHYTGMGLEGDQELNYRQNKTLAESNKNGVDVHLFEVFEENKYIYRGMVKLCKEPYQEIQLDKNNNERTVWIFPLIIIDSEDIIDSSVYDICYENKIKEIKKLSRKNLERLVKEKNNVKTSYRTIKTTTYIRDPYIAEYAKLRANGFCQLCEEKAPFYTKNNKPYLEAHHLKWLSKGGTDTIDNVVALCPNCHRKMHELNDKEDIKKLKIELEKYNETIDY</sequence>
<dbReference type="InterPro" id="IPR002711">
    <property type="entry name" value="HNH"/>
</dbReference>
<dbReference type="GO" id="GO:0008270">
    <property type="term" value="F:zinc ion binding"/>
    <property type="evidence" value="ECO:0007669"/>
    <property type="project" value="InterPro"/>
</dbReference>
<evidence type="ECO:0000313" key="3">
    <source>
        <dbReference type="Proteomes" id="UP000255234"/>
    </source>
</evidence>
<evidence type="ECO:0000313" key="2">
    <source>
        <dbReference type="EMBL" id="STY70449.1"/>
    </source>
</evidence>
<dbReference type="CDD" id="cd00085">
    <property type="entry name" value="HNHc"/>
    <property type="match status" value="1"/>
</dbReference>
<dbReference type="InterPro" id="IPR058712">
    <property type="entry name" value="SRA_ScoMcrA"/>
</dbReference>
<dbReference type="Gene3D" id="1.10.30.50">
    <property type="match status" value="1"/>
</dbReference>
<name>A0A378NS05_9FIRM</name>
<feature type="domain" description="HNH nuclease" evidence="1">
    <location>
        <begin position="193"/>
        <end position="252"/>
    </location>
</feature>
<organism evidence="2 3">
    <name type="scientific">Megamonas hypermegale</name>
    <dbReference type="NCBI Taxonomy" id="158847"/>
    <lineage>
        <taxon>Bacteria</taxon>
        <taxon>Bacillati</taxon>
        <taxon>Bacillota</taxon>
        <taxon>Negativicutes</taxon>
        <taxon>Selenomonadales</taxon>
        <taxon>Selenomonadaceae</taxon>
        <taxon>Megamonas</taxon>
    </lineage>
</organism>
<protein>
    <submittedName>
        <fullName evidence="2">Predicted restriction endonuclease</fullName>
    </submittedName>
</protein>
<dbReference type="InterPro" id="IPR003615">
    <property type="entry name" value="HNH_nuc"/>
</dbReference>
<evidence type="ECO:0000259" key="1">
    <source>
        <dbReference type="SMART" id="SM00507"/>
    </source>
</evidence>
<dbReference type="GO" id="GO:0004519">
    <property type="term" value="F:endonuclease activity"/>
    <property type="evidence" value="ECO:0007669"/>
    <property type="project" value="UniProtKB-KW"/>
</dbReference>
<gene>
    <name evidence="2" type="ORF">NCTC10571_00586</name>
</gene>
<dbReference type="RefSeq" id="WP_115151075.1">
    <property type="nucleotide sequence ID" value="NZ_UGPP01000001.1"/>
</dbReference>
<keyword evidence="2" id="KW-0378">Hydrolase</keyword>
<dbReference type="AlphaFoldDB" id="A0A378NS05"/>
<keyword evidence="2" id="KW-0255">Endonuclease</keyword>
<accession>A0A378NS05</accession>
<proteinExistence type="predicted"/>
<dbReference type="Proteomes" id="UP000255234">
    <property type="component" value="Unassembled WGS sequence"/>
</dbReference>
<dbReference type="GO" id="GO:0003676">
    <property type="term" value="F:nucleic acid binding"/>
    <property type="evidence" value="ECO:0007669"/>
    <property type="project" value="InterPro"/>
</dbReference>
<dbReference type="SMART" id="SM00507">
    <property type="entry name" value="HNHc"/>
    <property type="match status" value="1"/>
</dbReference>
<dbReference type="Pfam" id="PF26348">
    <property type="entry name" value="SRA_ScoMcrA"/>
    <property type="match status" value="1"/>
</dbReference>
<dbReference type="Pfam" id="PF01844">
    <property type="entry name" value="HNH"/>
    <property type="match status" value="1"/>
</dbReference>
<reference evidence="2 3" key="1">
    <citation type="submission" date="2018-06" db="EMBL/GenBank/DDBJ databases">
        <authorList>
            <consortium name="Pathogen Informatics"/>
            <person name="Doyle S."/>
        </authorList>
    </citation>
    <scope>NUCLEOTIDE SEQUENCE [LARGE SCALE GENOMIC DNA]</scope>
    <source>
        <strain evidence="2 3">NCTC10571</strain>
    </source>
</reference>